<dbReference type="Pfam" id="PF00158">
    <property type="entry name" value="Sigma54_activat"/>
    <property type="match status" value="1"/>
</dbReference>
<dbReference type="CDD" id="cd17549">
    <property type="entry name" value="REC_DctD-like"/>
    <property type="match status" value="1"/>
</dbReference>
<keyword evidence="5" id="KW-0805">Transcription regulation</keyword>
<evidence type="ECO:0000256" key="1">
    <source>
        <dbReference type="ARBA" id="ARBA00022553"/>
    </source>
</evidence>
<keyword evidence="4" id="KW-0902">Two-component regulatory system</keyword>
<keyword evidence="2" id="KW-0547">Nucleotide-binding</keyword>
<dbReference type="GO" id="GO:0043565">
    <property type="term" value="F:sequence-specific DNA binding"/>
    <property type="evidence" value="ECO:0007669"/>
    <property type="project" value="InterPro"/>
</dbReference>
<keyword evidence="11" id="KW-1185">Reference proteome</keyword>
<dbReference type="Gene3D" id="1.10.10.60">
    <property type="entry name" value="Homeodomain-like"/>
    <property type="match status" value="1"/>
</dbReference>
<dbReference type="Gene3D" id="3.40.50.300">
    <property type="entry name" value="P-loop containing nucleotide triphosphate hydrolases"/>
    <property type="match status" value="1"/>
</dbReference>
<dbReference type="InterPro" id="IPR002078">
    <property type="entry name" value="Sigma_54_int"/>
</dbReference>
<feature type="domain" description="Sigma-54 factor interaction" evidence="8">
    <location>
        <begin position="144"/>
        <end position="371"/>
    </location>
</feature>
<proteinExistence type="predicted"/>
<dbReference type="Pfam" id="PF25601">
    <property type="entry name" value="AAA_lid_14"/>
    <property type="match status" value="1"/>
</dbReference>
<dbReference type="PROSITE" id="PS50045">
    <property type="entry name" value="SIGMA54_INTERACT_4"/>
    <property type="match status" value="1"/>
</dbReference>
<keyword evidence="6" id="KW-0804">Transcription</keyword>
<evidence type="ECO:0000256" key="6">
    <source>
        <dbReference type="ARBA" id="ARBA00023163"/>
    </source>
</evidence>
<dbReference type="PANTHER" id="PTHR32071:SF29">
    <property type="entry name" value="PHOSPHOGLYCERATE TRANSPORT SYSTEM TRANSCRIPTIONAL REGULATORY PROTEIN PGTA"/>
    <property type="match status" value="1"/>
</dbReference>
<dbReference type="RefSeq" id="WP_126154488.1">
    <property type="nucleotide sequence ID" value="NZ_UZWE01000030.1"/>
</dbReference>
<dbReference type="InterPro" id="IPR001789">
    <property type="entry name" value="Sig_transdc_resp-reg_receiver"/>
</dbReference>
<dbReference type="OrthoDB" id="9802388at2"/>
<dbReference type="InterPro" id="IPR027417">
    <property type="entry name" value="P-loop_NTPase"/>
</dbReference>
<dbReference type="PANTHER" id="PTHR32071">
    <property type="entry name" value="TRANSCRIPTIONAL REGULATORY PROTEIN"/>
    <property type="match status" value="1"/>
</dbReference>
<keyword evidence="1 7" id="KW-0597">Phosphoprotein</keyword>
<reference evidence="10 11" key="1">
    <citation type="submission" date="2018-12" db="EMBL/GenBank/DDBJ databases">
        <authorList>
            <person name="Criscuolo A."/>
        </authorList>
    </citation>
    <scope>NUCLEOTIDE SEQUENCE [LARGE SCALE GENOMIC DNA]</scope>
    <source>
        <strain evidence="10">ACIP1116241</strain>
    </source>
</reference>
<dbReference type="InterPro" id="IPR003593">
    <property type="entry name" value="AAA+_ATPase"/>
</dbReference>
<dbReference type="CDD" id="cd00009">
    <property type="entry name" value="AAA"/>
    <property type="match status" value="1"/>
</dbReference>
<dbReference type="Pfam" id="PF00072">
    <property type="entry name" value="Response_reg"/>
    <property type="match status" value="1"/>
</dbReference>
<evidence type="ECO:0000256" key="3">
    <source>
        <dbReference type="ARBA" id="ARBA00022840"/>
    </source>
</evidence>
<feature type="modified residue" description="4-aspartylphosphate" evidence="7">
    <location>
        <position position="53"/>
    </location>
</feature>
<dbReference type="GO" id="GO:0005524">
    <property type="term" value="F:ATP binding"/>
    <property type="evidence" value="ECO:0007669"/>
    <property type="project" value="UniProtKB-KW"/>
</dbReference>
<dbReference type="SMART" id="SM00448">
    <property type="entry name" value="REC"/>
    <property type="match status" value="1"/>
</dbReference>
<dbReference type="SUPFAM" id="SSF52540">
    <property type="entry name" value="P-loop containing nucleoside triphosphate hydrolases"/>
    <property type="match status" value="1"/>
</dbReference>
<evidence type="ECO:0000256" key="7">
    <source>
        <dbReference type="PROSITE-ProRule" id="PRU00169"/>
    </source>
</evidence>
<organism evidence="10 11">
    <name type="scientific">Paracoccus haematequi</name>
    <dbReference type="NCBI Taxonomy" id="2491866"/>
    <lineage>
        <taxon>Bacteria</taxon>
        <taxon>Pseudomonadati</taxon>
        <taxon>Pseudomonadota</taxon>
        <taxon>Alphaproteobacteria</taxon>
        <taxon>Rhodobacterales</taxon>
        <taxon>Paracoccaceae</taxon>
        <taxon>Paracoccus</taxon>
    </lineage>
</organism>
<evidence type="ECO:0000313" key="10">
    <source>
        <dbReference type="EMBL" id="VDS08828.1"/>
    </source>
</evidence>
<dbReference type="SUPFAM" id="SSF46689">
    <property type="entry name" value="Homeodomain-like"/>
    <property type="match status" value="1"/>
</dbReference>
<evidence type="ECO:0000259" key="8">
    <source>
        <dbReference type="PROSITE" id="PS50045"/>
    </source>
</evidence>
<protein>
    <submittedName>
        <fullName evidence="10">C4-dicarboxylate transport transcriptional regulatory protein DctD</fullName>
    </submittedName>
</protein>
<dbReference type="AlphaFoldDB" id="A0A3S4ES29"/>
<dbReference type="GO" id="GO:0000160">
    <property type="term" value="P:phosphorelay signal transduction system"/>
    <property type="evidence" value="ECO:0007669"/>
    <property type="project" value="UniProtKB-KW"/>
</dbReference>
<dbReference type="InterPro" id="IPR011006">
    <property type="entry name" value="CheY-like_superfamily"/>
</dbReference>
<feature type="domain" description="Response regulatory" evidence="9">
    <location>
        <begin position="4"/>
        <end position="118"/>
    </location>
</feature>
<dbReference type="GO" id="GO:0006355">
    <property type="term" value="P:regulation of DNA-templated transcription"/>
    <property type="evidence" value="ECO:0007669"/>
    <property type="project" value="InterPro"/>
</dbReference>
<dbReference type="PROSITE" id="PS50110">
    <property type="entry name" value="RESPONSE_REGULATORY"/>
    <property type="match status" value="1"/>
</dbReference>
<dbReference type="Gene3D" id="1.10.8.60">
    <property type="match status" value="1"/>
</dbReference>
<dbReference type="InterPro" id="IPR002197">
    <property type="entry name" value="HTH_Fis"/>
</dbReference>
<evidence type="ECO:0000256" key="4">
    <source>
        <dbReference type="ARBA" id="ARBA00023012"/>
    </source>
</evidence>
<dbReference type="SMART" id="SM00382">
    <property type="entry name" value="AAA"/>
    <property type="match status" value="1"/>
</dbReference>
<evidence type="ECO:0000313" key="11">
    <source>
        <dbReference type="Proteomes" id="UP000270743"/>
    </source>
</evidence>
<dbReference type="InterPro" id="IPR058031">
    <property type="entry name" value="AAA_lid_NorR"/>
</dbReference>
<keyword evidence="3" id="KW-0067">ATP-binding</keyword>
<dbReference type="FunFam" id="3.40.50.2300:FF:000018">
    <property type="entry name" value="DNA-binding transcriptional regulator NtrC"/>
    <property type="match status" value="1"/>
</dbReference>
<name>A0A3S4ES29_9RHOB</name>
<evidence type="ECO:0000256" key="5">
    <source>
        <dbReference type="ARBA" id="ARBA00023015"/>
    </source>
</evidence>
<sequence>MTGLVRLVEDDEDLRAAQVQTLRMAGLQVQDFGLAADALRGVTRDFPGVVLSDVRMPGMDGMQLFQHLHAIDPDLPVILLTGHGDVPMAVTALKAGAYDFLTKPVARDVLLAALNRALSARALVLENRELRQASHDASDSFPELAGGSEVMDHLRTALDRVAQAGGNALLTGPDGAGRLIVARAIHRQGPRRARAFVHLACDALDEARFDADLLGGDAMGPRGTRQAGQLERAQRGVLFLDRVDALSPAMQARLSAIVEAGEFWPAGAAAPRPMDVQLLASTQADLSQRVAEGRFDARLFYRLSGTVLPVPSLAERREDIPALYRHFLLAACARLDRPAPAMTGAVKARLSGHGWPGNLPELRGFAESQAIGVTPFDAPEGGDAPGLPDLVAAYEAELIRDALRLAGGNATAAMARLRLPRKTFYDKLARHGIRPTDFRR</sequence>
<dbReference type="Pfam" id="PF02954">
    <property type="entry name" value="HTH_8"/>
    <property type="match status" value="1"/>
</dbReference>
<dbReference type="SUPFAM" id="SSF52172">
    <property type="entry name" value="CheY-like"/>
    <property type="match status" value="1"/>
</dbReference>
<dbReference type="InterPro" id="IPR009057">
    <property type="entry name" value="Homeodomain-like_sf"/>
</dbReference>
<dbReference type="Gene3D" id="3.40.50.2300">
    <property type="match status" value="1"/>
</dbReference>
<accession>A0A3S4ES29</accession>
<evidence type="ECO:0000259" key="9">
    <source>
        <dbReference type="PROSITE" id="PS50110"/>
    </source>
</evidence>
<evidence type="ECO:0000256" key="2">
    <source>
        <dbReference type="ARBA" id="ARBA00022741"/>
    </source>
</evidence>
<gene>
    <name evidence="10" type="primary">dctD_2</name>
    <name evidence="10" type="ORF">PARHAE_02013</name>
</gene>
<dbReference type="Proteomes" id="UP000270743">
    <property type="component" value="Unassembled WGS sequence"/>
</dbReference>
<dbReference type="EMBL" id="UZWE01000030">
    <property type="protein sequence ID" value="VDS08828.1"/>
    <property type="molecule type" value="Genomic_DNA"/>
</dbReference>